<gene>
    <name evidence="6" type="primary">Psmb4</name>
</gene>
<evidence type="ECO:0000256" key="2">
    <source>
        <dbReference type="ARBA" id="ARBA00022942"/>
    </source>
</evidence>
<dbReference type="PANTHER" id="PTHR32194">
    <property type="entry name" value="METALLOPROTEASE TLDD"/>
    <property type="match status" value="1"/>
</dbReference>
<dbReference type="GO" id="GO:0051603">
    <property type="term" value="P:proteolysis involved in protein catabolic process"/>
    <property type="evidence" value="ECO:0007669"/>
    <property type="project" value="InterPro"/>
</dbReference>
<proteinExistence type="evidence at transcript level"/>
<dbReference type="Pfam" id="PF00227">
    <property type="entry name" value="Proteasome"/>
    <property type="match status" value="1"/>
</dbReference>
<protein>
    <recommendedName>
        <fullName evidence="4">Proteasome subunit beta</fullName>
    </recommendedName>
</protein>
<dbReference type="InterPro" id="IPR016050">
    <property type="entry name" value="Proteasome_bsu_CS"/>
</dbReference>
<accession>A0A6F9DP64</accession>
<dbReference type="CDD" id="cd03760">
    <property type="entry name" value="proteasome_beta_type_4"/>
    <property type="match status" value="1"/>
</dbReference>
<dbReference type="InterPro" id="IPR016295">
    <property type="entry name" value="Proteasome_beta4"/>
</dbReference>
<evidence type="ECO:0000256" key="4">
    <source>
        <dbReference type="PIRNR" id="PIRNR001213"/>
    </source>
</evidence>
<keyword evidence="3 4" id="KW-0539">Nucleus</keyword>
<comment type="similarity">
    <text evidence="4">Belongs to the peptidase T1B family.</text>
</comment>
<keyword evidence="1 4" id="KW-0963">Cytoplasm</keyword>
<dbReference type="InterPro" id="IPR029055">
    <property type="entry name" value="Ntn_hydrolases_N"/>
</dbReference>
<dbReference type="InterPro" id="IPR023333">
    <property type="entry name" value="Proteasome_suB-type"/>
</dbReference>
<dbReference type="EMBL" id="LR789362">
    <property type="protein sequence ID" value="CAB3265224.1"/>
    <property type="molecule type" value="mRNA"/>
</dbReference>
<dbReference type="GO" id="GO:0005737">
    <property type="term" value="C:cytoplasm"/>
    <property type="evidence" value="ECO:0007669"/>
    <property type="project" value="UniProtKB-SubCell"/>
</dbReference>
<dbReference type="PROSITE" id="PS51476">
    <property type="entry name" value="PROTEASOME_BETA_2"/>
    <property type="match status" value="1"/>
</dbReference>
<dbReference type="GO" id="GO:0005634">
    <property type="term" value="C:nucleus"/>
    <property type="evidence" value="ECO:0007669"/>
    <property type="project" value="UniProtKB-SubCell"/>
</dbReference>
<organism evidence="6">
    <name type="scientific">Phallusia mammillata</name>
    <dbReference type="NCBI Taxonomy" id="59560"/>
    <lineage>
        <taxon>Eukaryota</taxon>
        <taxon>Metazoa</taxon>
        <taxon>Chordata</taxon>
        <taxon>Tunicata</taxon>
        <taxon>Ascidiacea</taxon>
        <taxon>Phlebobranchia</taxon>
        <taxon>Ascidiidae</taxon>
        <taxon>Phallusia</taxon>
    </lineage>
</organism>
<dbReference type="AlphaFoldDB" id="A0A6F9DP64"/>
<comment type="function">
    <text evidence="4">Non-catalytic component of the proteasome.</text>
</comment>
<evidence type="ECO:0000313" key="6">
    <source>
        <dbReference type="EMBL" id="CAB3265224.1"/>
    </source>
</evidence>
<dbReference type="Gene3D" id="3.60.20.10">
    <property type="entry name" value="Glutamine Phosphoribosylpyrophosphate, subunit 1, domain 1"/>
    <property type="match status" value="1"/>
</dbReference>
<dbReference type="PROSITE" id="PS00854">
    <property type="entry name" value="PROTEASOME_BETA_1"/>
    <property type="match status" value="1"/>
</dbReference>
<dbReference type="PIRSF" id="PIRSF001213">
    <property type="entry name" value="Psome_endopept_beta"/>
    <property type="match status" value="1"/>
</dbReference>
<dbReference type="SUPFAM" id="SSF56235">
    <property type="entry name" value="N-terminal nucleophile aminohydrolases (Ntn hydrolases)"/>
    <property type="match status" value="1"/>
</dbReference>
<comment type="subcellular location">
    <subcellularLocation>
        <location evidence="4">Cytoplasm</location>
    </subcellularLocation>
    <subcellularLocation>
        <location evidence="4">Nucleus</location>
    </subcellularLocation>
</comment>
<dbReference type="InterPro" id="IPR001353">
    <property type="entry name" value="Proteasome_sua/b"/>
</dbReference>
<evidence type="ECO:0000256" key="3">
    <source>
        <dbReference type="ARBA" id="ARBA00023242"/>
    </source>
</evidence>
<dbReference type="PANTHER" id="PTHR32194:SF6">
    <property type="entry name" value="PROTEASOME SUBUNIT BETA"/>
    <property type="match status" value="1"/>
</dbReference>
<feature type="region of interest" description="Disordered" evidence="5">
    <location>
        <begin position="1"/>
        <end position="28"/>
    </location>
</feature>
<name>A0A6F9DP64_9ASCI</name>
<evidence type="ECO:0000256" key="1">
    <source>
        <dbReference type="ARBA" id="ARBA00022490"/>
    </source>
</evidence>
<keyword evidence="2 4" id="KW-0647">Proteasome</keyword>
<sequence length="244" mass="27089">MQPSQANQCEAERTVCQTSDERKRTQAPSVTGTSVLGLKFEGGVMLAADTLGSYGSMARFRNVSRIMKVNDCTVLSAAGDYADYQFIKAELEQMVIDDEVLNDGFYMSPAAVHSWVTRYLYFRRSKFNPLWNTVIVAGFDDGKAFLGSVDKIGIAFEAPSVACGFGAYLGQPLLRKALEDNNNTLTAEKAKSILEDCLKVLYYRDARSYNRYEIAIVTKDGVVIEKPKSSPTNWEIAHLVKGFE</sequence>
<dbReference type="FunFam" id="3.60.20.10:FF:000014">
    <property type="entry name" value="Proteasome subunit beta type-7"/>
    <property type="match status" value="1"/>
</dbReference>
<reference evidence="6" key="1">
    <citation type="submission" date="2020-04" db="EMBL/GenBank/DDBJ databases">
        <authorList>
            <person name="Neveu A P."/>
        </authorList>
    </citation>
    <scope>NUCLEOTIDE SEQUENCE</scope>
    <source>
        <tissue evidence="6">Whole embryo</tissue>
    </source>
</reference>
<evidence type="ECO:0000256" key="5">
    <source>
        <dbReference type="SAM" id="MobiDB-lite"/>
    </source>
</evidence>
<dbReference type="GO" id="GO:0019774">
    <property type="term" value="C:proteasome core complex, beta-subunit complex"/>
    <property type="evidence" value="ECO:0007669"/>
    <property type="project" value="UniProtKB-UniRule"/>
</dbReference>